<evidence type="ECO:0000259" key="9">
    <source>
        <dbReference type="Pfam" id="PF00361"/>
    </source>
</evidence>
<evidence type="ECO:0000256" key="1">
    <source>
        <dbReference type="ARBA" id="ARBA00004651"/>
    </source>
</evidence>
<dbReference type="AlphaFoldDB" id="A0A5B9MFF8"/>
<feature type="transmembrane region" description="Helical" evidence="8">
    <location>
        <begin position="370"/>
        <end position="395"/>
    </location>
</feature>
<feature type="transmembrane region" description="Helical" evidence="8">
    <location>
        <begin position="79"/>
        <end position="102"/>
    </location>
</feature>
<dbReference type="RefSeq" id="WP_147868689.1">
    <property type="nucleotide sequence ID" value="NZ_CP036264.1"/>
</dbReference>
<dbReference type="InterPro" id="IPR003918">
    <property type="entry name" value="NADH_UbQ_OxRdtase"/>
</dbReference>
<feature type="transmembrane region" description="Helical" evidence="8">
    <location>
        <begin position="312"/>
        <end position="333"/>
    </location>
</feature>
<evidence type="ECO:0000256" key="7">
    <source>
        <dbReference type="RuleBase" id="RU000320"/>
    </source>
</evidence>
<evidence type="ECO:0000313" key="11">
    <source>
        <dbReference type="Proteomes" id="UP000321353"/>
    </source>
</evidence>
<comment type="similarity">
    <text evidence="2">Belongs to the CPA3 antiporters (TC 2.A.63) subunit D family.</text>
</comment>
<accession>A0A5B9MFF8</accession>
<evidence type="ECO:0000256" key="4">
    <source>
        <dbReference type="ARBA" id="ARBA00022692"/>
    </source>
</evidence>
<keyword evidence="11" id="KW-1185">Reference proteome</keyword>
<dbReference type="NCBIfam" id="NF009306">
    <property type="entry name" value="PRK12663.1"/>
    <property type="match status" value="1"/>
</dbReference>
<comment type="subcellular location">
    <subcellularLocation>
        <location evidence="1">Cell membrane</location>
        <topology evidence="1">Multi-pass membrane protein</topology>
    </subcellularLocation>
    <subcellularLocation>
        <location evidence="7">Membrane</location>
        <topology evidence="7">Multi-pass membrane protein</topology>
    </subcellularLocation>
</comment>
<feature type="transmembrane region" description="Helical" evidence="8">
    <location>
        <begin position="205"/>
        <end position="228"/>
    </location>
</feature>
<evidence type="ECO:0000256" key="6">
    <source>
        <dbReference type="ARBA" id="ARBA00023136"/>
    </source>
</evidence>
<dbReference type="InterPro" id="IPR001750">
    <property type="entry name" value="ND/Mrp_TM"/>
</dbReference>
<gene>
    <name evidence="10" type="primary">mrpD</name>
    <name evidence="10" type="ORF">Mal15_33310</name>
</gene>
<dbReference type="PRINTS" id="PR01437">
    <property type="entry name" value="NUOXDRDTASE4"/>
</dbReference>
<evidence type="ECO:0000256" key="5">
    <source>
        <dbReference type="ARBA" id="ARBA00022989"/>
    </source>
</evidence>
<feature type="transmembrane region" description="Helical" evidence="8">
    <location>
        <begin position="271"/>
        <end position="292"/>
    </location>
</feature>
<dbReference type="KEGG" id="smam:Mal15_33310"/>
<dbReference type="GO" id="GO:0008137">
    <property type="term" value="F:NADH dehydrogenase (ubiquinone) activity"/>
    <property type="evidence" value="ECO:0007669"/>
    <property type="project" value="InterPro"/>
</dbReference>
<dbReference type="Proteomes" id="UP000321353">
    <property type="component" value="Chromosome"/>
</dbReference>
<feature type="transmembrane region" description="Helical" evidence="8">
    <location>
        <begin position="164"/>
        <end position="185"/>
    </location>
</feature>
<keyword evidence="6 8" id="KW-0472">Membrane</keyword>
<name>A0A5B9MFF8_9BACT</name>
<dbReference type="PANTHER" id="PTHR42703:SF1">
    <property type="entry name" value="NA(+)_H(+) ANTIPORTER SUBUNIT D1"/>
    <property type="match status" value="1"/>
</dbReference>
<feature type="domain" description="NADH:quinone oxidoreductase/Mrp antiporter transmembrane" evidence="9">
    <location>
        <begin position="129"/>
        <end position="420"/>
    </location>
</feature>
<sequence length="549" mass="59365">MNSQLAVILPIAVPLATMAISLLAWKSIAAQKWIGCTGSVLLFVSAAALMWLVDRDDIIVLQVGRWPAPFGITLVADRLSAIMVMLAGLVMLSVTVYSLATIDDRRVDYGFFPLIHLLLMGVCGAFLTGDLFNLYVWFEVMLIASFVLLTLGGERGQLEGAIKYVALNLISSAAFLAAIGVIYAATGTLNMADLAVKLRSFPDEGIVTVLAMLFLIAFGTKAAVFPLFFWLPASYHTPPVAVSAIFAGLLTKVGVYSLIRAFTLLFVTDLAFTHNLLLLIAGLTMVTGVFGAMAQSEIRRILSFHIVSQIGYMLMGLALFTPLALAGSVFYIIHHIVVKTNLFLIGGIAERRFGSGKLSDIGGLQQSMPVLAILFFLSAMSLAGIPPLSGFFAKLTLIRGGLETERYAIVTAALLVSLLTLFSMTKIWAEAFWKLAPEDARSASPAIFASRHNRFALFGPIVMLVSITVGIGLLAGPVMKVSYAAAEQLLDPDTYVDAVLPDRLQIEPDRWQIENDLTQHAPTTNRDPTPDRESIAVGQMTPVLEEAFQ</sequence>
<organism evidence="10 11">
    <name type="scientific">Stieleria maiorica</name>
    <dbReference type="NCBI Taxonomy" id="2795974"/>
    <lineage>
        <taxon>Bacteria</taxon>
        <taxon>Pseudomonadati</taxon>
        <taxon>Planctomycetota</taxon>
        <taxon>Planctomycetia</taxon>
        <taxon>Pirellulales</taxon>
        <taxon>Pirellulaceae</taxon>
        <taxon>Stieleria</taxon>
    </lineage>
</organism>
<dbReference type="GO" id="GO:0042773">
    <property type="term" value="P:ATP synthesis coupled electron transport"/>
    <property type="evidence" value="ECO:0007669"/>
    <property type="project" value="InterPro"/>
</dbReference>
<evidence type="ECO:0000256" key="2">
    <source>
        <dbReference type="ARBA" id="ARBA00005346"/>
    </source>
</evidence>
<feature type="transmembrane region" description="Helical" evidence="8">
    <location>
        <begin position="455"/>
        <end position="475"/>
    </location>
</feature>
<dbReference type="Pfam" id="PF00361">
    <property type="entry name" value="Proton_antipo_M"/>
    <property type="match status" value="1"/>
</dbReference>
<feature type="transmembrane region" description="Helical" evidence="8">
    <location>
        <begin position="32"/>
        <end position="53"/>
    </location>
</feature>
<dbReference type="EMBL" id="CP036264">
    <property type="protein sequence ID" value="QEF99269.1"/>
    <property type="molecule type" value="Genomic_DNA"/>
</dbReference>
<dbReference type="GO" id="GO:0005886">
    <property type="term" value="C:plasma membrane"/>
    <property type="evidence" value="ECO:0007669"/>
    <property type="project" value="UniProtKB-SubCell"/>
</dbReference>
<dbReference type="InterPro" id="IPR050586">
    <property type="entry name" value="CPA3_Na-H_Antiporter_D"/>
</dbReference>
<evidence type="ECO:0000313" key="10">
    <source>
        <dbReference type="EMBL" id="QEF99269.1"/>
    </source>
</evidence>
<reference evidence="10 11" key="1">
    <citation type="submission" date="2019-02" db="EMBL/GenBank/DDBJ databases">
        <title>Planctomycetal bacteria perform biofilm scaping via a novel small molecule.</title>
        <authorList>
            <person name="Jeske O."/>
            <person name="Boedeker C."/>
            <person name="Wiegand S."/>
            <person name="Breitling P."/>
            <person name="Kallscheuer N."/>
            <person name="Jogler M."/>
            <person name="Rohde M."/>
            <person name="Petersen J."/>
            <person name="Medema M.H."/>
            <person name="Surup F."/>
            <person name="Jogler C."/>
        </authorList>
    </citation>
    <scope>NUCLEOTIDE SEQUENCE [LARGE SCALE GENOMIC DNA]</scope>
    <source>
        <strain evidence="10 11">Mal15</strain>
    </source>
</reference>
<keyword evidence="3" id="KW-1003">Cell membrane</keyword>
<feature type="transmembrane region" description="Helical" evidence="8">
    <location>
        <begin position="407"/>
        <end position="429"/>
    </location>
</feature>
<feature type="transmembrane region" description="Helical" evidence="8">
    <location>
        <begin position="134"/>
        <end position="152"/>
    </location>
</feature>
<keyword evidence="5 8" id="KW-1133">Transmembrane helix</keyword>
<feature type="transmembrane region" description="Helical" evidence="8">
    <location>
        <begin position="6"/>
        <end position="25"/>
    </location>
</feature>
<keyword evidence="4 7" id="KW-0812">Transmembrane</keyword>
<proteinExistence type="inferred from homology"/>
<evidence type="ECO:0000256" key="8">
    <source>
        <dbReference type="SAM" id="Phobius"/>
    </source>
</evidence>
<dbReference type="PANTHER" id="PTHR42703">
    <property type="entry name" value="NADH DEHYDROGENASE"/>
    <property type="match status" value="1"/>
</dbReference>
<protein>
    <submittedName>
        <fullName evidence="10">Na(+)/H(+) antiporter subunit D</fullName>
    </submittedName>
</protein>
<evidence type="ECO:0000256" key="3">
    <source>
        <dbReference type="ARBA" id="ARBA00022475"/>
    </source>
</evidence>
<feature type="transmembrane region" description="Helical" evidence="8">
    <location>
        <begin position="109"/>
        <end position="128"/>
    </location>
</feature>
<feature type="transmembrane region" description="Helical" evidence="8">
    <location>
        <begin position="240"/>
        <end position="259"/>
    </location>
</feature>